<sequence>MSIDFCHIAPTPHLGLTNGRPVHLVLAHLVEQDASYVDFYLQQKDKYKCKLILDNSAFEMFKQGKPMYDSSKLIEMGNRINADWIVMSDYPGEPGEKTIEAAKKLAPEFHSAGFGTFFVPQSKVGDVDDVIDTFRWASHNTDLVDYIGVSILTAPNAYGVEKGNKMQRFVSRLKLMYEMKEQMIFPTLKAKGTRVHYLGMVDGPNEIMYMEPFGKYIDTWDSSAAVWAGLNGISFDRSPTGLINGKFEEEVDFNFKTDDTAKLDLAKANMEYIDKLSYAYIWK</sequence>
<accession>A0A6J7WW47</accession>
<gene>
    <name evidence="1" type="ORF">UFOVP245_45</name>
</gene>
<protein>
    <submittedName>
        <fullName evidence="1">Uncharacterized protein</fullName>
    </submittedName>
</protein>
<name>A0A6J7WW47_9CAUD</name>
<dbReference type="EMBL" id="LR798287">
    <property type="protein sequence ID" value="CAB5220912.1"/>
    <property type="molecule type" value="Genomic_DNA"/>
</dbReference>
<evidence type="ECO:0000313" key="1">
    <source>
        <dbReference type="EMBL" id="CAB5220912.1"/>
    </source>
</evidence>
<organism evidence="1">
    <name type="scientific">uncultured Caudovirales phage</name>
    <dbReference type="NCBI Taxonomy" id="2100421"/>
    <lineage>
        <taxon>Viruses</taxon>
        <taxon>Duplodnaviria</taxon>
        <taxon>Heunggongvirae</taxon>
        <taxon>Uroviricota</taxon>
        <taxon>Caudoviricetes</taxon>
        <taxon>Peduoviridae</taxon>
        <taxon>Maltschvirus</taxon>
        <taxon>Maltschvirus maltsch</taxon>
    </lineage>
</organism>
<reference evidence="1" key="1">
    <citation type="submission" date="2020-05" db="EMBL/GenBank/DDBJ databases">
        <authorList>
            <person name="Chiriac C."/>
            <person name="Salcher M."/>
            <person name="Ghai R."/>
            <person name="Kavagutti S V."/>
        </authorList>
    </citation>
    <scope>NUCLEOTIDE SEQUENCE</scope>
</reference>
<proteinExistence type="predicted"/>